<dbReference type="PANTHER" id="PTHR31639:SF42">
    <property type="entry name" value="OS02G0160200 PROTEIN"/>
    <property type="match status" value="1"/>
</dbReference>
<name>A0A9N7NRG4_STRHE</name>
<keyword evidence="4" id="KW-1185">Reference proteome</keyword>
<organism evidence="3 4">
    <name type="scientific">Striga hermonthica</name>
    <name type="common">Purple witchweed</name>
    <name type="synonym">Buchnera hermonthica</name>
    <dbReference type="NCBI Taxonomy" id="68872"/>
    <lineage>
        <taxon>Eukaryota</taxon>
        <taxon>Viridiplantae</taxon>
        <taxon>Streptophyta</taxon>
        <taxon>Embryophyta</taxon>
        <taxon>Tracheophyta</taxon>
        <taxon>Spermatophyta</taxon>
        <taxon>Magnoliopsida</taxon>
        <taxon>eudicotyledons</taxon>
        <taxon>Gunneridae</taxon>
        <taxon>Pentapetalae</taxon>
        <taxon>asterids</taxon>
        <taxon>lamiids</taxon>
        <taxon>Lamiales</taxon>
        <taxon>Orobanchaceae</taxon>
        <taxon>Buchnereae</taxon>
        <taxon>Striga</taxon>
    </lineage>
</organism>
<dbReference type="InterPro" id="IPR036047">
    <property type="entry name" value="F-box-like_dom_sf"/>
</dbReference>
<dbReference type="InterPro" id="IPR032675">
    <property type="entry name" value="LRR_dom_sf"/>
</dbReference>
<feature type="domain" description="F-box/LRR-repeat protein 15/At3g58940/PEG3-like LRR" evidence="2">
    <location>
        <begin position="333"/>
        <end position="393"/>
    </location>
</feature>
<accession>A0A9N7NRG4</accession>
<dbReference type="OrthoDB" id="673865at2759"/>
<evidence type="ECO:0000259" key="1">
    <source>
        <dbReference type="Pfam" id="PF00646"/>
    </source>
</evidence>
<gene>
    <name evidence="3" type="ORF">SHERM_29199</name>
</gene>
<feature type="domain" description="F-box" evidence="1">
    <location>
        <begin position="6"/>
        <end position="40"/>
    </location>
</feature>
<dbReference type="InterPro" id="IPR001810">
    <property type="entry name" value="F-box_dom"/>
</dbReference>
<comment type="caution">
    <text evidence="3">The sequence shown here is derived from an EMBL/GenBank/DDBJ whole genome shotgun (WGS) entry which is preliminary data.</text>
</comment>
<dbReference type="Gene3D" id="3.80.10.10">
    <property type="entry name" value="Ribonuclease Inhibitor"/>
    <property type="match status" value="1"/>
</dbReference>
<sequence length="610" mass="70094">MADDRISQLPIPIRHHILCFLSQKEAVRTCLLSKQWRHLGSTRPNLEFSEEWFDETQEEVVSVNSSIGSTSPSLNSSEELINSTQEKFVPVDVVDRTLQHRRSTLPNLDSSEKLFNATQQNFVSVDCSIGSTRRSLESSENLCNSTTQQNFVSVVNRTLQGYLDQNLSIHKLHFNISRPDSRPVVSLLDKWIPIIALDIKAFKLNFLSYTPQYYDLPSTVFESLEELHLRKCRLSPAESVRFKNLRTLTLEQVQVDGDTLDTNMLGCPLLRRLVLYCCWELRNVRVSEAASPGLNHFQLCDHERIEGGSIEIDVPNLKRVFIAGPWIWSHRQSTFLFSRLTSLSLFNVILSSESFDLFSSGCPTLASLTLYNCFGFEEFHLASDSVKLLTIFTRIIPLKGVTIWAPNILDFTFTARIHQVPDTFSFTTTTSKEWDSGIFLSSYEEDPDLDVNLWFLEVRRLLKALSGSRISLYLQMDGGPQDVPCNAVLGDEPPMVVQYLKFTTCKCLTASWYLEFTNGLFCVCRPSCVWGGRLVSGSDRNYRLSEFQLNMLLAYKNIRTEPYFWRHDLEQVHVDGQLVQWTGESELRNRTYDGKIWLYLNWRGQTTHKY</sequence>
<evidence type="ECO:0000259" key="2">
    <source>
        <dbReference type="Pfam" id="PF24758"/>
    </source>
</evidence>
<protein>
    <submittedName>
        <fullName evidence="3">F-box/FBD/LRR-repeat protein</fullName>
    </submittedName>
</protein>
<proteinExistence type="predicted"/>
<dbReference type="EMBL" id="CACSLK010027842">
    <property type="protein sequence ID" value="CAA0833943.1"/>
    <property type="molecule type" value="Genomic_DNA"/>
</dbReference>
<dbReference type="SUPFAM" id="SSF81383">
    <property type="entry name" value="F-box domain"/>
    <property type="match status" value="1"/>
</dbReference>
<dbReference type="Pfam" id="PF24758">
    <property type="entry name" value="LRR_At5g56370"/>
    <property type="match status" value="2"/>
</dbReference>
<dbReference type="InterPro" id="IPR055411">
    <property type="entry name" value="LRR_FXL15/At3g58940/PEG3-like"/>
</dbReference>
<dbReference type="SUPFAM" id="SSF52047">
    <property type="entry name" value="RNI-like"/>
    <property type="match status" value="1"/>
</dbReference>
<evidence type="ECO:0000313" key="3">
    <source>
        <dbReference type="EMBL" id="CAA0833943.1"/>
    </source>
</evidence>
<dbReference type="Gene3D" id="1.20.1280.50">
    <property type="match status" value="1"/>
</dbReference>
<dbReference type="Pfam" id="PF00646">
    <property type="entry name" value="F-box"/>
    <property type="match status" value="1"/>
</dbReference>
<reference evidence="3" key="1">
    <citation type="submission" date="2019-12" db="EMBL/GenBank/DDBJ databases">
        <authorList>
            <person name="Scholes J."/>
        </authorList>
    </citation>
    <scope>NUCLEOTIDE SEQUENCE</scope>
</reference>
<dbReference type="Proteomes" id="UP001153555">
    <property type="component" value="Unassembled WGS sequence"/>
</dbReference>
<evidence type="ECO:0000313" key="4">
    <source>
        <dbReference type="Proteomes" id="UP001153555"/>
    </source>
</evidence>
<feature type="domain" description="F-box/LRR-repeat protein 15/At3g58940/PEG3-like LRR" evidence="2">
    <location>
        <begin position="189"/>
        <end position="331"/>
    </location>
</feature>
<dbReference type="PANTHER" id="PTHR31639">
    <property type="entry name" value="F-BOX PROTEIN-LIKE"/>
    <property type="match status" value="1"/>
</dbReference>
<dbReference type="AlphaFoldDB" id="A0A9N7NRG4"/>